<comment type="caution">
    <text evidence="2">The sequence shown here is derived from an EMBL/GenBank/DDBJ whole genome shotgun (WGS) entry which is preliminary data.</text>
</comment>
<gene>
    <name evidence="2" type="ORF">B0A54_15329</name>
</gene>
<dbReference type="AlphaFoldDB" id="A0A4U0U6K8"/>
<protein>
    <submittedName>
        <fullName evidence="2">Uncharacterized protein</fullName>
    </submittedName>
</protein>
<evidence type="ECO:0000256" key="1">
    <source>
        <dbReference type="SAM" id="MobiDB-lite"/>
    </source>
</evidence>
<dbReference type="EMBL" id="NAJP01000103">
    <property type="protein sequence ID" value="TKA30252.1"/>
    <property type="molecule type" value="Genomic_DNA"/>
</dbReference>
<evidence type="ECO:0000313" key="3">
    <source>
        <dbReference type="Proteomes" id="UP000310066"/>
    </source>
</evidence>
<proteinExistence type="predicted"/>
<dbReference type="Proteomes" id="UP000310066">
    <property type="component" value="Unassembled WGS sequence"/>
</dbReference>
<sequence>MPVRAAPSQTLLMWSSAATGAERLLHSDTGPLGNAAAKPPRRPVVEAENKELGGVRLKTVEVAWSRKESAVLTKRLAVDDKDEESARLDDDRE</sequence>
<name>A0A4U0U6K8_9PEZI</name>
<dbReference type="OrthoDB" id="3874235at2759"/>
<feature type="region of interest" description="Disordered" evidence="1">
    <location>
        <begin position="25"/>
        <end position="46"/>
    </location>
</feature>
<evidence type="ECO:0000313" key="2">
    <source>
        <dbReference type="EMBL" id="TKA30252.1"/>
    </source>
</evidence>
<accession>A0A4U0U6K8</accession>
<reference evidence="2 3" key="1">
    <citation type="submission" date="2017-03" db="EMBL/GenBank/DDBJ databases">
        <title>Genomes of endolithic fungi from Antarctica.</title>
        <authorList>
            <person name="Coleine C."/>
            <person name="Masonjones S."/>
            <person name="Stajich J.E."/>
        </authorList>
    </citation>
    <scope>NUCLEOTIDE SEQUENCE [LARGE SCALE GENOMIC DNA]</scope>
    <source>
        <strain evidence="2 3">CCFEE 5311</strain>
    </source>
</reference>
<organism evidence="2 3">
    <name type="scientific">Friedmanniomyces endolithicus</name>
    <dbReference type="NCBI Taxonomy" id="329885"/>
    <lineage>
        <taxon>Eukaryota</taxon>
        <taxon>Fungi</taxon>
        <taxon>Dikarya</taxon>
        <taxon>Ascomycota</taxon>
        <taxon>Pezizomycotina</taxon>
        <taxon>Dothideomycetes</taxon>
        <taxon>Dothideomycetidae</taxon>
        <taxon>Mycosphaerellales</taxon>
        <taxon>Teratosphaeriaceae</taxon>
        <taxon>Friedmanniomyces</taxon>
    </lineage>
</organism>